<dbReference type="Proteomes" id="UP000295124">
    <property type="component" value="Unassembled WGS sequence"/>
</dbReference>
<keyword evidence="2" id="KW-1185">Reference proteome</keyword>
<comment type="caution">
    <text evidence="1">The sequence shown here is derived from an EMBL/GenBank/DDBJ whole genome shotgun (WGS) entry which is preliminary data.</text>
</comment>
<accession>A0A4R4ZLK0</accession>
<evidence type="ECO:0000313" key="2">
    <source>
        <dbReference type="Proteomes" id="UP000295124"/>
    </source>
</evidence>
<dbReference type="OrthoDB" id="9799092at2"/>
<dbReference type="InterPro" id="IPR043519">
    <property type="entry name" value="NT_sf"/>
</dbReference>
<dbReference type="PANTHER" id="PTHR34822">
    <property type="entry name" value="GRPB DOMAIN PROTEIN (AFU_ORTHOLOGUE AFUA_1G01530)"/>
    <property type="match status" value="1"/>
</dbReference>
<reference evidence="1 2" key="1">
    <citation type="submission" date="2019-03" db="EMBL/GenBank/DDBJ databases">
        <title>Draft genome sequences of novel Actinobacteria.</title>
        <authorList>
            <person name="Sahin N."/>
            <person name="Ay H."/>
            <person name="Saygin H."/>
        </authorList>
    </citation>
    <scope>NUCLEOTIDE SEQUENCE [LARGE SCALE GENOMIC DNA]</scope>
    <source>
        <strain evidence="1 2">JCM 13523</strain>
    </source>
</reference>
<dbReference type="RefSeq" id="WP_132167667.1">
    <property type="nucleotide sequence ID" value="NZ_SMKX01000032.1"/>
</dbReference>
<protein>
    <submittedName>
        <fullName evidence="1">GrpB family protein</fullName>
    </submittedName>
</protein>
<proteinExistence type="predicted"/>
<organism evidence="1 2">
    <name type="scientific">Kribbella antibiotica</name>
    <dbReference type="NCBI Taxonomy" id="190195"/>
    <lineage>
        <taxon>Bacteria</taxon>
        <taxon>Bacillati</taxon>
        <taxon>Actinomycetota</taxon>
        <taxon>Actinomycetes</taxon>
        <taxon>Propionibacteriales</taxon>
        <taxon>Kribbellaceae</taxon>
        <taxon>Kribbella</taxon>
    </lineage>
</organism>
<dbReference type="Pfam" id="PF04229">
    <property type="entry name" value="GrpB"/>
    <property type="match status" value="1"/>
</dbReference>
<name>A0A4R4ZLK0_9ACTN</name>
<dbReference type="EMBL" id="SMKX01000032">
    <property type="protein sequence ID" value="TDD59688.1"/>
    <property type="molecule type" value="Genomic_DNA"/>
</dbReference>
<gene>
    <name evidence="1" type="ORF">E1263_13745</name>
</gene>
<evidence type="ECO:0000313" key="1">
    <source>
        <dbReference type="EMBL" id="TDD59688.1"/>
    </source>
</evidence>
<dbReference type="Gene3D" id="3.30.460.10">
    <property type="entry name" value="Beta Polymerase, domain 2"/>
    <property type="match status" value="1"/>
</dbReference>
<dbReference type="InterPro" id="IPR007344">
    <property type="entry name" value="GrpB/CoaE"/>
</dbReference>
<dbReference type="SUPFAM" id="SSF81301">
    <property type="entry name" value="Nucleotidyltransferase"/>
    <property type="match status" value="1"/>
</dbReference>
<dbReference type="PANTHER" id="PTHR34822:SF1">
    <property type="entry name" value="GRPB FAMILY PROTEIN"/>
    <property type="match status" value="1"/>
</dbReference>
<sequence>MNAIAIVRPDETWPAQFEKTAQMVWKVLGELAQRIDHIGSTSVPGLPAKDILDMQVTVAAESELDAAAERMVAANWDFRPGAQRDHPVPGLPEDEHQWVKRLVVEPMYRRRVNLHIRVAGRANQRYALLFRDYLRSHPDTAQAYGEFKRRAAALPFDNVGDYADLKDPVCDLIYLPAEEWAARAGWAV</sequence>
<dbReference type="AlphaFoldDB" id="A0A4R4ZLK0"/>